<dbReference type="SMART" id="SM00053">
    <property type="entry name" value="DYNc"/>
    <property type="match status" value="1"/>
</dbReference>
<dbReference type="CDD" id="cd08771">
    <property type="entry name" value="DLP_1"/>
    <property type="match status" value="1"/>
</dbReference>
<name>A0ABR4ASM9_9LECA</name>
<dbReference type="InterPro" id="IPR027417">
    <property type="entry name" value="P-loop_NTPase"/>
</dbReference>
<proteinExistence type="predicted"/>
<dbReference type="InterPro" id="IPR001401">
    <property type="entry name" value="Dynamin_GTPase"/>
</dbReference>
<dbReference type="PRINTS" id="PR00195">
    <property type="entry name" value="DYNAMIN"/>
</dbReference>
<dbReference type="SUPFAM" id="SSF52540">
    <property type="entry name" value="P-loop containing nucleoside triphosphate hydrolases"/>
    <property type="match status" value="1"/>
</dbReference>
<keyword evidence="3" id="KW-1185">Reference proteome</keyword>
<evidence type="ECO:0000259" key="1">
    <source>
        <dbReference type="PROSITE" id="PS51718"/>
    </source>
</evidence>
<gene>
    <name evidence="2" type="ORF">ABVK25_011276</name>
</gene>
<dbReference type="PROSITE" id="PS51718">
    <property type="entry name" value="G_DYNAMIN_2"/>
    <property type="match status" value="1"/>
</dbReference>
<dbReference type="Pfam" id="PF00350">
    <property type="entry name" value="Dynamin_N"/>
    <property type="match status" value="1"/>
</dbReference>
<evidence type="ECO:0000313" key="3">
    <source>
        <dbReference type="Proteomes" id="UP001590951"/>
    </source>
</evidence>
<protein>
    <recommendedName>
        <fullName evidence="1">Dynamin-type G domain-containing protein</fullName>
    </recommendedName>
</protein>
<dbReference type="PANTHER" id="PTHR11566">
    <property type="entry name" value="DYNAMIN"/>
    <property type="match status" value="1"/>
</dbReference>
<sequence length="303" mass="33143">MHDGKWAVDAGMGSHTDVETFRLSLYSKDHGQLLDVIDLLRSQGINHYVRLPQLIVCGDQSSGKSSVLEAVSGVRFPTKDILCTRFAIELVLRRDSVATATVAIIPSTQRSDQEKEKLLAFKAPSVRIDTIPSVIDAAKEAMGLGSGTKAFSDDVLMVEILGPEQSHLTLVDLPGLIHAEGKQQSVEDVQLVSSLVQSYMANTRSIILAVVSAKNDRANQIVTKLARDVDPTGVRTLGIITKPDTLRVGSDSEKETRTSCFDSVGMFSKIEMMTTENVPSRNATDRKESFFRKAPGYLCHRKP</sequence>
<organism evidence="2 3">
    <name type="scientific">Lepraria finkii</name>
    <dbReference type="NCBI Taxonomy" id="1340010"/>
    <lineage>
        <taxon>Eukaryota</taxon>
        <taxon>Fungi</taxon>
        <taxon>Dikarya</taxon>
        <taxon>Ascomycota</taxon>
        <taxon>Pezizomycotina</taxon>
        <taxon>Lecanoromycetes</taxon>
        <taxon>OSLEUM clade</taxon>
        <taxon>Lecanoromycetidae</taxon>
        <taxon>Lecanorales</taxon>
        <taxon>Lecanorineae</taxon>
        <taxon>Stereocaulaceae</taxon>
        <taxon>Lepraria</taxon>
    </lineage>
</organism>
<dbReference type="InterPro" id="IPR030381">
    <property type="entry name" value="G_DYNAMIN_dom"/>
</dbReference>
<dbReference type="Proteomes" id="UP001590951">
    <property type="component" value="Unassembled WGS sequence"/>
</dbReference>
<comment type="caution">
    <text evidence="2">The sequence shown here is derived from an EMBL/GenBank/DDBJ whole genome shotgun (WGS) entry which is preliminary data.</text>
</comment>
<accession>A0ABR4ASM9</accession>
<feature type="domain" description="Dynamin-type G" evidence="1">
    <location>
        <begin position="48"/>
        <end position="303"/>
    </location>
</feature>
<dbReference type="InterPro" id="IPR045063">
    <property type="entry name" value="Dynamin_N"/>
</dbReference>
<dbReference type="EMBL" id="JBHFEH010000091">
    <property type="protein sequence ID" value="KAL2047867.1"/>
    <property type="molecule type" value="Genomic_DNA"/>
</dbReference>
<reference evidence="2 3" key="1">
    <citation type="submission" date="2024-09" db="EMBL/GenBank/DDBJ databases">
        <title>Rethinking Asexuality: The Enigmatic Case of Functional Sexual Genes in Lepraria (Stereocaulaceae).</title>
        <authorList>
            <person name="Doellman M."/>
            <person name="Sun Y."/>
            <person name="Barcenas-Pena A."/>
            <person name="Lumbsch H.T."/>
            <person name="Grewe F."/>
        </authorList>
    </citation>
    <scope>NUCLEOTIDE SEQUENCE [LARGE SCALE GENOMIC DNA]</scope>
    <source>
        <strain evidence="2 3">Grewe 0041</strain>
    </source>
</reference>
<dbReference type="PANTHER" id="PTHR11566:SF21">
    <property type="entry name" value="DYNAMIN RELATED PROTEIN 1, ISOFORM A"/>
    <property type="match status" value="1"/>
</dbReference>
<dbReference type="Gene3D" id="3.40.50.300">
    <property type="entry name" value="P-loop containing nucleotide triphosphate hydrolases"/>
    <property type="match status" value="1"/>
</dbReference>
<evidence type="ECO:0000313" key="2">
    <source>
        <dbReference type="EMBL" id="KAL2047867.1"/>
    </source>
</evidence>
<dbReference type="InterPro" id="IPR022812">
    <property type="entry name" value="Dynamin"/>
</dbReference>